<dbReference type="Pfam" id="PF00664">
    <property type="entry name" value="ABC_membrane"/>
    <property type="match status" value="1"/>
</dbReference>
<dbReference type="PANTHER" id="PTHR24221:SF402">
    <property type="entry name" value="IRON-SULFUR CLUSTERS TRANSPORTER ABCB7, MITOCHONDRIAL"/>
    <property type="match status" value="1"/>
</dbReference>
<dbReference type="VEuPathDB" id="VectorBase:PPAPM1_011132"/>
<dbReference type="EMBL" id="AJVK01019225">
    <property type="status" value="NOT_ANNOTATED_CDS"/>
    <property type="molecule type" value="Genomic_DNA"/>
</dbReference>
<keyword evidence="2" id="KW-0813">Transport</keyword>
<dbReference type="FunFam" id="1.20.1560.10:FF:000004">
    <property type="entry name" value="ATP-binding cassette sub-family B member 7"/>
    <property type="match status" value="1"/>
</dbReference>
<proteinExistence type="predicted"/>
<keyword evidence="3" id="KW-0812">Transmembrane</keyword>
<dbReference type="EMBL" id="AJVK01019226">
    <property type="status" value="NOT_ANNOTATED_CDS"/>
    <property type="molecule type" value="Genomic_DNA"/>
</dbReference>
<dbReference type="VEuPathDB" id="VectorBase:PPAPM1_002041"/>
<sequence length="671" mass="76112">MAILRCAVRTSYSFSQFTRNSANISLIKSHIPPVKYPSYFIATRGNVEKPSQEIIELCRFMKHQKNWKNDTMLCVREFPGTGRGLYSRKVLEEDERFLMFMLEVSDGKFKWKMQTLLTIFLLWNWHLGDKSPWKAYLRSLPKDLYHPHFCSVDELDILRSGGPSGLLSLHSDSLNQFLPENSNEFIEVSMTDIEELIKKLKRNHQNLQIPSNKFRYIRDHNLHEKMFIEASRFSHNLEIVLHFLLLDRNIYENNYHQVVFGNIPEESCLTEYKILLINQLLDHYRESLRNLQALESLTKCGKIVRKFLECGREAFGVEGPEITPTEMIRAMMSYIWPKDDAFIRKRVAISLGLLAGAKLLNVGVPFLFKGAVDALNVLNTATPADTALTLTTSLLIGYGVARAGAAGFNELRNAVFARVAQHSIRRIATNVFLHLHNLDLSFHLNRQTGALSKTIDRGSRGINFVLSAMVFNIVPTIFELALVSSILGIKCGAAFAAISMGCVGVYALYTLTVTQWRTKFRVFMNQAENEAGNKAIDSLINYETVKYFNNEKFEANRYDATLKKYEDASLKTSSSLAMLNFGQNAIFSVALSAIMVLAAKEIAAGNMTVGDLVMVNGLLFQLSIPLGFLGSVYREVRQALLDMRSMFMLMSIDTKIAVRILTELIFKYIAK</sequence>
<keyword evidence="9" id="KW-1185">Reference proteome</keyword>
<name>A0A1B0F0B1_PHLPP</name>
<dbReference type="GO" id="GO:0005524">
    <property type="term" value="F:ATP binding"/>
    <property type="evidence" value="ECO:0007669"/>
    <property type="project" value="UniProtKB-KW"/>
</dbReference>
<keyword evidence="5" id="KW-0067">ATP-binding</keyword>
<dbReference type="InterPro" id="IPR011527">
    <property type="entry name" value="ABC1_TM_dom"/>
</dbReference>
<dbReference type="Gene3D" id="3.90.1410.10">
    <property type="entry name" value="set domain protein methyltransferase, domain 1"/>
    <property type="match status" value="1"/>
</dbReference>
<dbReference type="PANTHER" id="PTHR24221">
    <property type="entry name" value="ATP-BINDING CASSETTE SUB-FAMILY B"/>
    <property type="match status" value="1"/>
</dbReference>
<dbReference type="Proteomes" id="UP000092462">
    <property type="component" value="Unassembled WGS sequence"/>
</dbReference>
<evidence type="ECO:0000256" key="4">
    <source>
        <dbReference type="ARBA" id="ARBA00022741"/>
    </source>
</evidence>
<evidence type="ECO:0000313" key="8">
    <source>
        <dbReference type="EnsemblMetazoa" id="PPAI010816-PA"/>
    </source>
</evidence>
<evidence type="ECO:0000256" key="3">
    <source>
        <dbReference type="ARBA" id="ARBA00022692"/>
    </source>
</evidence>
<dbReference type="InterPro" id="IPR036640">
    <property type="entry name" value="ABC1_TM_sf"/>
</dbReference>
<dbReference type="Gene3D" id="1.20.1560.10">
    <property type="entry name" value="ABC transporter type 1, transmembrane domain"/>
    <property type="match status" value="1"/>
</dbReference>
<dbReference type="AlphaFoldDB" id="A0A1B0F0B1"/>
<evidence type="ECO:0000256" key="2">
    <source>
        <dbReference type="ARBA" id="ARBA00022448"/>
    </source>
</evidence>
<dbReference type="InterPro" id="IPR039421">
    <property type="entry name" value="Type_1_exporter"/>
</dbReference>
<dbReference type="CDD" id="cd18582">
    <property type="entry name" value="ABC_6TM_ATM1_ABCB7"/>
    <property type="match status" value="1"/>
</dbReference>
<dbReference type="GO" id="GO:0005743">
    <property type="term" value="C:mitochondrial inner membrane"/>
    <property type="evidence" value="ECO:0007669"/>
    <property type="project" value="UniProtKB-SubCell"/>
</dbReference>
<keyword evidence="7" id="KW-0472">Membrane</keyword>
<accession>A0A1B0F0B1</accession>
<reference evidence="8" key="1">
    <citation type="submission" date="2022-08" db="UniProtKB">
        <authorList>
            <consortium name="EnsemblMetazoa"/>
        </authorList>
    </citation>
    <scope>IDENTIFICATION</scope>
    <source>
        <strain evidence="8">Israel</strain>
    </source>
</reference>
<comment type="subcellular location">
    <subcellularLocation>
        <location evidence="1">Mitochondrion inner membrane</location>
        <topology evidence="1">Multi-pass membrane protein</topology>
    </subcellularLocation>
</comment>
<dbReference type="VEuPathDB" id="VectorBase:PPAI010816"/>
<evidence type="ECO:0000256" key="6">
    <source>
        <dbReference type="ARBA" id="ARBA00022989"/>
    </source>
</evidence>
<dbReference type="EnsemblMetazoa" id="PPAI010816-RA">
    <property type="protein sequence ID" value="PPAI010816-PA"/>
    <property type="gene ID" value="PPAI010816"/>
</dbReference>
<dbReference type="GO" id="GO:0140359">
    <property type="term" value="F:ABC-type transporter activity"/>
    <property type="evidence" value="ECO:0007669"/>
    <property type="project" value="InterPro"/>
</dbReference>
<evidence type="ECO:0000313" key="9">
    <source>
        <dbReference type="Proteomes" id="UP000092462"/>
    </source>
</evidence>
<evidence type="ECO:0000256" key="5">
    <source>
        <dbReference type="ARBA" id="ARBA00022840"/>
    </source>
</evidence>
<dbReference type="SUPFAM" id="SSF82199">
    <property type="entry name" value="SET domain"/>
    <property type="match status" value="1"/>
</dbReference>
<keyword evidence="4" id="KW-0547">Nucleotide-binding</keyword>
<dbReference type="PROSITE" id="PS50929">
    <property type="entry name" value="ABC_TM1F"/>
    <property type="match status" value="1"/>
</dbReference>
<dbReference type="InterPro" id="IPR046341">
    <property type="entry name" value="SET_dom_sf"/>
</dbReference>
<keyword evidence="6" id="KW-1133">Transmembrane helix</keyword>
<dbReference type="GO" id="GO:0006879">
    <property type="term" value="P:intracellular iron ion homeostasis"/>
    <property type="evidence" value="ECO:0007669"/>
    <property type="project" value="TreeGrafter"/>
</dbReference>
<evidence type="ECO:0000256" key="1">
    <source>
        <dbReference type="ARBA" id="ARBA00004448"/>
    </source>
</evidence>
<dbReference type="SUPFAM" id="SSF90123">
    <property type="entry name" value="ABC transporter transmembrane region"/>
    <property type="match status" value="1"/>
</dbReference>
<protein>
    <submittedName>
        <fullName evidence="8">Uncharacterized protein</fullName>
    </submittedName>
</protein>
<evidence type="ECO:0000256" key="7">
    <source>
        <dbReference type="ARBA" id="ARBA00023136"/>
    </source>
</evidence>
<organism evidence="8 9">
    <name type="scientific">Phlebotomus papatasi</name>
    <name type="common">Sandfly</name>
    <dbReference type="NCBI Taxonomy" id="29031"/>
    <lineage>
        <taxon>Eukaryota</taxon>
        <taxon>Metazoa</taxon>
        <taxon>Ecdysozoa</taxon>
        <taxon>Arthropoda</taxon>
        <taxon>Hexapoda</taxon>
        <taxon>Insecta</taxon>
        <taxon>Pterygota</taxon>
        <taxon>Neoptera</taxon>
        <taxon>Endopterygota</taxon>
        <taxon>Diptera</taxon>
        <taxon>Nematocera</taxon>
        <taxon>Psychodoidea</taxon>
        <taxon>Psychodidae</taxon>
        <taxon>Phlebotomus</taxon>
        <taxon>Phlebotomus</taxon>
    </lineage>
</organism>